<dbReference type="Proteomes" id="UP001166304">
    <property type="component" value="Unassembled WGS sequence"/>
</dbReference>
<gene>
    <name evidence="2" type="ORF">KTS37_03925</name>
</gene>
<reference evidence="2" key="1">
    <citation type="submission" date="2021-06" db="EMBL/GenBank/DDBJ databases">
        <title>New haloarchaea isolates fom saline soil.</title>
        <authorList>
            <person name="Duran-Viseras A."/>
            <person name="Sanchez-Porro C.S."/>
            <person name="Ventosa A."/>
        </authorList>
    </citation>
    <scope>NUCLEOTIDE SEQUENCE</scope>
    <source>
        <strain evidence="2">JCM 18369</strain>
    </source>
</reference>
<sequence length="416" mass="44596">MTVVVVGGGLAGLVAARHLAESGRDVTVFEEREEVGGRVRTAKADGYTFDRGFQVMFSAYPAAKRELDIEALAPRAFTPGATIAAPNHRSVLSDPLRNPTAAPQTLFNTDVRTADKLRLFRLQRELADVEPAELLARGGSTIAEYLADYGFSRRFVERFAAPFYGGITLDRSLETDSAVFEYTYKMLSEGEIFVPAGGMQAIPRQLADRARAAGATIETDAAVTDLQADDGEVTVETGSETVTAESAVVATDPRTAADLTGVETIPTEALGCVTQYFSLPSSRAPDTGKRIALNAADDRPNTVAPLSAVASEYAPEDMALYGATFLGTPEESDAELAEEVRAALRSWYPKASFDALELRRTDRVPFAQFAQPPGFRRSLPDPTAPEGNVVLAGDYTRWSSIQGALESGNVAADLVR</sequence>
<feature type="domain" description="Amine oxidase" evidence="1">
    <location>
        <begin position="10"/>
        <end position="415"/>
    </location>
</feature>
<evidence type="ECO:0000313" key="3">
    <source>
        <dbReference type="Proteomes" id="UP001166304"/>
    </source>
</evidence>
<protein>
    <submittedName>
        <fullName evidence="2">FAD-dependent oxidoreductase</fullName>
    </submittedName>
</protein>
<dbReference type="SUPFAM" id="SSF51905">
    <property type="entry name" value="FAD/NAD(P)-binding domain"/>
    <property type="match status" value="1"/>
</dbReference>
<dbReference type="Gene3D" id="3.50.50.60">
    <property type="entry name" value="FAD/NAD(P)-binding domain"/>
    <property type="match status" value="1"/>
</dbReference>
<evidence type="ECO:0000313" key="2">
    <source>
        <dbReference type="EMBL" id="MBV0900930.1"/>
    </source>
</evidence>
<organism evidence="2 3">
    <name type="scientific">Haloarcula salina</name>
    <dbReference type="NCBI Taxonomy" id="1429914"/>
    <lineage>
        <taxon>Archaea</taxon>
        <taxon>Methanobacteriati</taxon>
        <taxon>Methanobacteriota</taxon>
        <taxon>Stenosarchaea group</taxon>
        <taxon>Halobacteria</taxon>
        <taxon>Halobacteriales</taxon>
        <taxon>Haloarculaceae</taxon>
        <taxon>Haloarcula</taxon>
    </lineage>
</organism>
<dbReference type="PANTHER" id="PTHR42841">
    <property type="entry name" value="AMINE OXIDASE"/>
    <property type="match status" value="1"/>
</dbReference>
<dbReference type="GO" id="GO:0016491">
    <property type="term" value="F:oxidoreductase activity"/>
    <property type="evidence" value="ECO:0007669"/>
    <property type="project" value="InterPro"/>
</dbReference>
<dbReference type="EMBL" id="JAHQXE010000001">
    <property type="protein sequence ID" value="MBV0900930.1"/>
    <property type="molecule type" value="Genomic_DNA"/>
</dbReference>
<evidence type="ECO:0000259" key="1">
    <source>
        <dbReference type="Pfam" id="PF01593"/>
    </source>
</evidence>
<accession>A0AA41FYK3</accession>
<comment type="caution">
    <text evidence="2">The sequence shown here is derived from an EMBL/GenBank/DDBJ whole genome shotgun (WGS) entry which is preliminary data.</text>
</comment>
<proteinExistence type="predicted"/>
<dbReference type="InterPro" id="IPR002937">
    <property type="entry name" value="Amino_oxidase"/>
</dbReference>
<dbReference type="Pfam" id="PF01593">
    <property type="entry name" value="Amino_oxidase"/>
    <property type="match status" value="1"/>
</dbReference>
<dbReference type="PRINTS" id="PR00419">
    <property type="entry name" value="ADXRDTASE"/>
</dbReference>
<dbReference type="RefSeq" id="WP_162411799.1">
    <property type="nucleotide sequence ID" value="NZ_JAHQXE010000001.1"/>
</dbReference>
<dbReference type="AlphaFoldDB" id="A0AA41FYK3"/>
<dbReference type="InterPro" id="IPR036188">
    <property type="entry name" value="FAD/NAD-bd_sf"/>
</dbReference>
<keyword evidence="3" id="KW-1185">Reference proteome</keyword>
<name>A0AA41FYK3_9EURY</name>